<dbReference type="AlphaFoldDB" id="A0A6J6U9W5"/>
<sequence>MNDITFTVAGNVVKDVELRFTNSGDPVASFRVAMSSRRYDRAAERWVDSDTHYFSVSCWRDLAHNVVQSVTKGMPVVVYGKLRSREVPRPCGESSHIMRFHDIEAIAVGPDLSRGVATFTRVKRGAAVESEARAEADAAAAAELLADELEAAGISVDAPEDVDLETGEIRSEAA</sequence>
<dbReference type="InterPro" id="IPR012340">
    <property type="entry name" value="NA-bd_OB-fold"/>
</dbReference>
<dbReference type="InterPro" id="IPR011344">
    <property type="entry name" value="ssDNA-bd"/>
</dbReference>
<dbReference type="Gene3D" id="2.40.50.140">
    <property type="entry name" value="Nucleic acid-binding proteins"/>
    <property type="match status" value="1"/>
</dbReference>
<evidence type="ECO:0000313" key="2">
    <source>
        <dbReference type="EMBL" id="CAB4755884.1"/>
    </source>
</evidence>
<dbReference type="CDD" id="cd04496">
    <property type="entry name" value="SSB_OBF"/>
    <property type="match status" value="1"/>
</dbReference>
<name>A0A6J6U9W5_9ZZZZ</name>
<dbReference type="InterPro" id="IPR000424">
    <property type="entry name" value="Primosome_PriB/ssb"/>
</dbReference>
<dbReference type="PROSITE" id="PS50935">
    <property type="entry name" value="SSB"/>
    <property type="match status" value="1"/>
</dbReference>
<dbReference type="SUPFAM" id="SSF50249">
    <property type="entry name" value="Nucleic acid-binding proteins"/>
    <property type="match status" value="1"/>
</dbReference>
<reference evidence="2" key="1">
    <citation type="submission" date="2020-05" db="EMBL/GenBank/DDBJ databases">
        <authorList>
            <person name="Chiriac C."/>
            <person name="Salcher M."/>
            <person name="Ghai R."/>
            <person name="Kavagutti S V."/>
        </authorList>
    </citation>
    <scope>NUCLEOTIDE SEQUENCE</scope>
</reference>
<accession>A0A6J6U9W5</accession>
<dbReference type="GO" id="GO:0009295">
    <property type="term" value="C:nucleoid"/>
    <property type="evidence" value="ECO:0007669"/>
    <property type="project" value="TreeGrafter"/>
</dbReference>
<protein>
    <submittedName>
        <fullName evidence="2">Unannotated protein</fullName>
    </submittedName>
</protein>
<organism evidence="2">
    <name type="scientific">freshwater metagenome</name>
    <dbReference type="NCBI Taxonomy" id="449393"/>
    <lineage>
        <taxon>unclassified sequences</taxon>
        <taxon>metagenomes</taxon>
        <taxon>ecological metagenomes</taxon>
    </lineage>
</organism>
<dbReference type="EMBL" id="CAEZYW010000283">
    <property type="protein sequence ID" value="CAB4755884.1"/>
    <property type="molecule type" value="Genomic_DNA"/>
</dbReference>
<keyword evidence="1" id="KW-0238">DNA-binding</keyword>
<dbReference type="GO" id="GO:0006260">
    <property type="term" value="P:DNA replication"/>
    <property type="evidence" value="ECO:0007669"/>
    <property type="project" value="InterPro"/>
</dbReference>
<dbReference type="PANTHER" id="PTHR10302:SF27">
    <property type="entry name" value="SINGLE-STRANDED DNA-BINDING PROTEIN"/>
    <property type="match status" value="1"/>
</dbReference>
<dbReference type="Pfam" id="PF00436">
    <property type="entry name" value="SSB"/>
    <property type="match status" value="1"/>
</dbReference>
<proteinExistence type="predicted"/>
<dbReference type="PANTHER" id="PTHR10302">
    <property type="entry name" value="SINGLE-STRANDED DNA-BINDING PROTEIN"/>
    <property type="match status" value="1"/>
</dbReference>
<gene>
    <name evidence="2" type="ORF">UFOPK2786_01552</name>
</gene>
<dbReference type="GO" id="GO:0003697">
    <property type="term" value="F:single-stranded DNA binding"/>
    <property type="evidence" value="ECO:0007669"/>
    <property type="project" value="InterPro"/>
</dbReference>
<evidence type="ECO:0000256" key="1">
    <source>
        <dbReference type="ARBA" id="ARBA00023125"/>
    </source>
</evidence>
<dbReference type="NCBIfam" id="TIGR00621">
    <property type="entry name" value="ssb"/>
    <property type="match status" value="1"/>
</dbReference>